<name>A0A812KVD7_9DINO</name>
<organism evidence="2 3">
    <name type="scientific">Symbiodinium natans</name>
    <dbReference type="NCBI Taxonomy" id="878477"/>
    <lineage>
        <taxon>Eukaryota</taxon>
        <taxon>Sar</taxon>
        <taxon>Alveolata</taxon>
        <taxon>Dinophyceae</taxon>
        <taxon>Suessiales</taxon>
        <taxon>Symbiodiniaceae</taxon>
        <taxon>Symbiodinium</taxon>
    </lineage>
</organism>
<dbReference type="EMBL" id="CAJNDS010000790">
    <property type="protein sequence ID" value="CAE7234201.1"/>
    <property type="molecule type" value="Genomic_DNA"/>
</dbReference>
<proteinExistence type="predicted"/>
<dbReference type="InterPro" id="IPR001623">
    <property type="entry name" value="DnaJ_domain"/>
</dbReference>
<gene>
    <name evidence="2" type="ORF">SNAT2548_LOCUS9855</name>
</gene>
<feature type="region of interest" description="Disordered" evidence="1">
    <location>
        <begin position="136"/>
        <end position="156"/>
    </location>
</feature>
<evidence type="ECO:0000313" key="2">
    <source>
        <dbReference type="EMBL" id="CAE7234201.1"/>
    </source>
</evidence>
<protein>
    <recommendedName>
        <fullName evidence="4">J domain-containing protein</fullName>
    </recommendedName>
</protein>
<dbReference type="OrthoDB" id="10250354at2759"/>
<dbReference type="Gene3D" id="1.10.287.110">
    <property type="entry name" value="DnaJ domain"/>
    <property type="match status" value="1"/>
</dbReference>
<dbReference type="CDD" id="cd06257">
    <property type="entry name" value="DnaJ"/>
    <property type="match status" value="1"/>
</dbReference>
<accession>A0A812KVD7</accession>
<evidence type="ECO:0000313" key="3">
    <source>
        <dbReference type="Proteomes" id="UP000604046"/>
    </source>
</evidence>
<sequence length="258" mass="28384">MAFYPGRSRCSIRVKSDAPLRPRGADGRRRSLTLGSHVTGFVIGARDCILLSEWIAEAADVFETMLLPLEVEGFKGANTRYKQLLLLVHPDKNRQEGATDAFRKLFDAFAVIVDPAAPPGSGARFCARRAARAAKPEKVRQNMGQSKRGSNGQFHPHVRSFNLDPATGIGGVVAAVFMQDNVDESERVLHEQSELLEALGKQLVTTGHNWLEADILYDGSDKTWVSPETAKALWDTAFCQQEDAEVVGILLGVWVLRL</sequence>
<keyword evidence="3" id="KW-1185">Reference proteome</keyword>
<comment type="caution">
    <text evidence="2">The sequence shown here is derived from an EMBL/GenBank/DDBJ whole genome shotgun (WGS) entry which is preliminary data.</text>
</comment>
<evidence type="ECO:0008006" key="4">
    <source>
        <dbReference type="Google" id="ProtNLM"/>
    </source>
</evidence>
<dbReference type="InterPro" id="IPR036869">
    <property type="entry name" value="J_dom_sf"/>
</dbReference>
<dbReference type="Proteomes" id="UP000604046">
    <property type="component" value="Unassembled WGS sequence"/>
</dbReference>
<dbReference type="SUPFAM" id="SSF46565">
    <property type="entry name" value="Chaperone J-domain"/>
    <property type="match status" value="1"/>
</dbReference>
<feature type="compositionally biased region" description="Polar residues" evidence="1">
    <location>
        <begin position="142"/>
        <end position="153"/>
    </location>
</feature>
<evidence type="ECO:0000256" key="1">
    <source>
        <dbReference type="SAM" id="MobiDB-lite"/>
    </source>
</evidence>
<dbReference type="AlphaFoldDB" id="A0A812KVD7"/>
<reference evidence="2" key="1">
    <citation type="submission" date="2021-02" db="EMBL/GenBank/DDBJ databases">
        <authorList>
            <person name="Dougan E. K."/>
            <person name="Rhodes N."/>
            <person name="Thang M."/>
            <person name="Chan C."/>
        </authorList>
    </citation>
    <scope>NUCLEOTIDE SEQUENCE</scope>
</reference>